<feature type="domain" description="CzcB-like C-terminal circularly permuted SH3-like" evidence="5">
    <location>
        <begin position="309"/>
        <end position="368"/>
    </location>
</feature>
<dbReference type="NCBIfam" id="TIGR01730">
    <property type="entry name" value="RND_mfp"/>
    <property type="match status" value="1"/>
</dbReference>
<dbReference type="GO" id="GO:0015679">
    <property type="term" value="P:plasma membrane copper ion transport"/>
    <property type="evidence" value="ECO:0007669"/>
    <property type="project" value="TreeGrafter"/>
</dbReference>
<comment type="caution">
    <text evidence="6">The sequence shown here is derived from an EMBL/GenBank/DDBJ whole genome shotgun (WGS) entry which is preliminary data.</text>
</comment>
<dbReference type="GO" id="GO:0022857">
    <property type="term" value="F:transmembrane transporter activity"/>
    <property type="evidence" value="ECO:0007669"/>
    <property type="project" value="InterPro"/>
</dbReference>
<dbReference type="InterPro" id="IPR006143">
    <property type="entry name" value="RND_pump_MFP"/>
</dbReference>
<dbReference type="GO" id="GO:0060003">
    <property type="term" value="P:copper ion export"/>
    <property type="evidence" value="ECO:0007669"/>
    <property type="project" value="TreeGrafter"/>
</dbReference>
<dbReference type="EMBL" id="ASRX01000005">
    <property type="protein sequence ID" value="EYF08341.1"/>
    <property type="molecule type" value="Genomic_DNA"/>
</dbReference>
<dbReference type="Pfam" id="PF25954">
    <property type="entry name" value="Beta-barrel_RND_2"/>
    <property type="match status" value="1"/>
</dbReference>
<keyword evidence="2" id="KW-0813">Transport</keyword>
<dbReference type="PANTHER" id="PTHR30097">
    <property type="entry name" value="CATION EFFLUX SYSTEM PROTEIN CUSB"/>
    <property type="match status" value="1"/>
</dbReference>
<dbReference type="STRING" id="1192034.CAP_6102"/>
<dbReference type="InterPro" id="IPR058792">
    <property type="entry name" value="Beta-barrel_RND_2"/>
</dbReference>
<dbReference type="Gene3D" id="2.40.50.100">
    <property type="match status" value="1"/>
</dbReference>
<dbReference type="InterPro" id="IPR058649">
    <property type="entry name" value="CzcB_C"/>
</dbReference>
<accession>A0A017TI79</accession>
<comment type="similarity">
    <text evidence="1">Belongs to the membrane fusion protein (MFP) (TC 8.A.1) family.</text>
</comment>
<dbReference type="GO" id="GO:0030313">
    <property type="term" value="C:cell envelope"/>
    <property type="evidence" value="ECO:0007669"/>
    <property type="project" value="TreeGrafter"/>
</dbReference>
<dbReference type="AlphaFoldDB" id="A0A017TI79"/>
<sequence length="377" mass="40000">MNCRTFVSALAFTVPGLLSLGGCKKPAVEATAAPYAIEPDGVRLQPGSPRPVRFETAQAELGAPLVPPPVTARVTTVETMTAPSFAPLEGRVVEIRARLGDQVQQGDKLVLVRTADLASLQHELSAANLAIRTRQAVIERLERLSETRAASQHDLLVARSELAEARLAAHAASAKLRSLSVSQQGDTLYWVLATRSGTVVELNAAPGAEVGPNRERPLVTVADLDEVLAVGDLAQNGTFGLSAGMTARITIPGRSGTTVLGEVETVSEVVDPTRQTVPIRVRVANKERILRPNAYVDLTFEPRDQGAIVQVPTAAVVSDGALSVVFIESEPGVLRRREVRLGRQGRDRVEVVSGLDAGEHVVTTGALLLLNALNIEG</sequence>
<evidence type="ECO:0000256" key="1">
    <source>
        <dbReference type="ARBA" id="ARBA00009477"/>
    </source>
</evidence>
<evidence type="ECO:0000313" key="6">
    <source>
        <dbReference type="EMBL" id="EYF08341.1"/>
    </source>
</evidence>
<dbReference type="InterPro" id="IPR058647">
    <property type="entry name" value="BSH_CzcB-like"/>
</dbReference>
<dbReference type="Gene3D" id="2.40.30.170">
    <property type="match status" value="1"/>
</dbReference>
<evidence type="ECO:0000259" key="4">
    <source>
        <dbReference type="Pfam" id="PF25973"/>
    </source>
</evidence>
<evidence type="ECO:0000259" key="5">
    <source>
        <dbReference type="Pfam" id="PF25975"/>
    </source>
</evidence>
<dbReference type="InterPro" id="IPR051909">
    <property type="entry name" value="MFP_Cation_Efflux"/>
</dbReference>
<evidence type="ECO:0000256" key="2">
    <source>
        <dbReference type="ARBA" id="ARBA00022448"/>
    </source>
</evidence>
<gene>
    <name evidence="6" type="ORF">CAP_6102</name>
</gene>
<dbReference type="PROSITE" id="PS51257">
    <property type="entry name" value="PROKAR_LIPOPROTEIN"/>
    <property type="match status" value="1"/>
</dbReference>
<keyword evidence="7" id="KW-1185">Reference proteome</keyword>
<dbReference type="PANTHER" id="PTHR30097:SF4">
    <property type="entry name" value="SLR6042 PROTEIN"/>
    <property type="match status" value="1"/>
</dbReference>
<name>A0A017TI79_9BACT</name>
<dbReference type="Gene3D" id="2.40.420.20">
    <property type="match status" value="1"/>
</dbReference>
<proteinExistence type="inferred from homology"/>
<feature type="domain" description="CzcB-like barrel-sandwich hybrid" evidence="4">
    <location>
        <begin position="86"/>
        <end position="223"/>
    </location>
</feature>
<reference evidence="6 7" key="1">
    <citation type="submission" date="2013-05" db="EMBL/GenBank/DDBJ databases">
        <title>Genome assembly of Chondromyces apiculatus DSM 436.</title>
        <authorList>
            <person name="Sharma G."/>
            <person name="Khatri I."/>
            <person name="Kaur C."/>
            <person name="Mayilraj S."/>
            <person name="Subramanian S."/>
        </authorList>
    </citation>
    <scope>NUCLEOTIDE SEQUENCE [LARGE SCALE GENOMIC DNA]</scope>
    <source>
        <strain evidence="6 7">DSM 436</strain>
    </source>
</reference>
<dbReference type="Pfam" id="PF25975">
    <property type="entry name" value="CzcB_C"/>
    <property type="match status" value="1"/>
</dbReference>
<dbReference type="OrthoDB" id="9806939at2"/>
<dbReference type="Proteomes" id="UP000019678">
    <property type="component" value="Unassembled WGS sequence"/>
</dbReference>
<evidence type="ECO:0000313" key="7">
    <source>
        <dbReference type="Proteomes" id="UP000019678"/>
    </source>
</evidence>
<dbReference type="GO" id="GO:0016020">
    <property type="term" value="C:membrane"/>
    <property type="evidence" value="ECO:0007669"/>
    <property type="project" value="InterPro"/>
</dbReference>
<dbReference type="eggNOG" id="COG0845">
    <property type="taxonomic scope" value="Bacteria"/>
</dbReference>
<feature type="domain" description="CusB-like beta-barrel" evidence="3">
    <location>
        <begin position="239"/>
        <end position="301"/>
    </location>
</feature>
<evidence type="ECO:0000259" key="3">
    <source>
        <dbReference type="Pfam" id="PF25954"/>
    </source>
</evidence>
<organism evidence="6 7">
    <name type="scientific">Chondromyces apiculatus DSM 436</name>
    <dbReference type="NCBI Taxonomy" id="1192034"/>
    <lineage>
        <taxon>Bacteria</taxon>
        <taxon>Pseudomonadati</taxon>
        <taxon>Myxococcota</taxon>
        <taxon>Polyangia</taxon>
        <taxon>Polyangiales</taxon>
        <taxon>Polyangiaceae</taxon>
        <taxon>Chondromyces</taxon>
    </lineage>
</organism>
<dbReference type="Gene3D" id="1.10.287.470">
    <property type="entry name" value="Helix hairpin bin"/>
    <property type="match status" value="1"/>
</dbReference>
<dbReference type="RefSeq" id="WP_052374135.1">
    <property type="nucleotide sequence ID" value="NZ_ASRX01000005.1"/>
</dbReference>
<dbReference type="Pfam" id="PF25973">
    <property type="entry name" value="BSH_CzcB"/>
    <property type="match status" value="1"/>
</dbReference>
<dbReference type="SUPFAM" id="SSF111369">
    <property type="entry name" value="HlyD-like secretion proteins"/>
    <property type="match status" value="1"/>
</dbReference>
<protein>
    <submittedName>
        <fullName evidence="6">Uncharacterized protein</fullName>
    </submittedName>
</protein>